<keyword evidence="3" id="KW-1185">Reference proteome</keyword>
<feature type="region of interest" description="Disordered" evidence="1">
    <location>
        <begin position="70"/>
        <end position="106"/>
    </location>
</feature>
<feature type="compositionally biased region" description="Basic and acidic residues" evidence="1">
    <location>
        <begin position="93"/>
        <end position="106"/>
    </location>
</feature>
<evidence type="ECO:0000313" key="3">
    <source>
        <dbReference type="Proteomes" id="UP001519460"/>
    </source>
</evidence>
<dbReference type="EMBL" id="JACVVK020000030">
    <property type="protein sequence ID" value="KAK7501573.1"/>
    <property type="molecule type" value="Genomic_DNA"/>
</dbReference>
<dbReference type="AlphaFoldDB" id="A0ABD0LRA8"/>
<gene>
    <name evidence="2" type="ORF">BaRGS_00007004</name>
</gene>
<protein>
    <submittedName>
        <fullName evidence="2">Uncharacterized protein</fullName>
    </submittedName>
</protein>
<name>A0ABD0LRA8_9CAEN</name>
<organism evidence="2 3">
    <name type="scientific">Batillaria attramentaria</name>
    <dbReference type="NCBI Taxonomy" id="370345"/>
    <lineage>
        <taxon>Eukaryota</taxon>
        <taxon>Metazoa</taxon>
        <taxon>Spiralia</taxon>
        <taxon>Lophotrochozoa</taxon>
        <taxon>Mollusca</taxon>
        <taxon>Gastropoda</taxon>
        <taxon>Caenogastropoda</taxon>
        <taxon>Sorbeoconcha</taxon>
        <taxon>Cerithioidea</taxon>
        <taxon>Batillariidae</taxon>
        <taxon>Batillaria</taxon>
    </lineage>
</organism>
<sequence>MLTNVLKLKPAAPEYSRRLVQTVLWLSDPVAASPQTTMRQKCNFSRTKSAFPLKSRLGYFNSLANWDKRGKETGGRTLQQPMDTKTKRLSSKLHLDSRREDDGSAT</sequence>
<proteinExistence type="predicted"/>
<evidence type="ECO:0000256" key="1">
    <source>
        <dbReference type="SAM" id="MobiDB-lite"/>
    </source>
</evidence>
<accession>A0ABD0LRA8</accession>
<evidence type="ECO:0000313" key="2">
    <source>
        <dbReference type="EMBL" id="KAK7501573.1"/>
    </source>
</evidence>
<dbReference type="Proteomes" id="UP001519460">
    <property type="component" value="Unassembled WGS sequence"/>
</dbReference>
<reference evidence="2 3" key="1">
    <citation type="journal article" date="2023" name="Sci. Data">
        <title>Genome assembly of the Korean intertidal mud-creeper Batillaria attramentaria.</title>
        <authorList>
            <person name="Patra A.K."/>
            <person name="Ho P.T."/>
            <person name="Jun S."/>
            <person name="Lee S.J."/>
            <person name="Kim Y."/>
            <person name="Won Y.J."/>
        </authorList>
    </citation>
    <scope>NUCLEOTIDE SEQUENCE [LARGE SCALE GENOMIC DNA]</scope>
    <source>
        <strain evidence="2">Wonlab-2016</strain>
    </source>
</reference>
<comment type="caution">
    <text evidence="2">The sequence shown here is derived from an EMBL/GenBank/DDBJ whole genome shotgun (WGS) entry which is preliminary data.</text>
</comment>